<dbReference type="GO" id="GO:0043005">
    <property type="term" value="C:neuron projection"/>
    <property type="evidence" value="ECO:0007669"/>
    <property type="project" value="UniProtKB-SubCell"/>
</dbReference>
<evidence type="ECO:0000313" key="26">
    <source>
        <dbReference type="EnsemblMetazoa" id="MDOA003840-PC"/>
    </source>
</evidence>
<evidence type="ECO:0000256" key="21">
    <source>
        <dbReference type="ARBA" id="ARBA00051341"/>
    </source>
</evidence>
<dbReference type="GO" id="GO:0050793">
    <property type="term" value="P:regulation of developmental process"/>
    <property type="evidence" value="ECO:0007669"/>
    <property type="project" value="UniProtKB-ARBA"/>
</dbReference>
<feature type="region of interest" description="Disordered" evidence="22">
    <location>
        <begin position="333"/>
        <end position="427"/>
    </location>
</feature>
<proteinExistence type="inferred from homology"/>
<reference evidence="28 29" key="3">
    <citation type="submission" date="2025-04" db="UniProtKB">
        <authorList>
            <consortium name="RefSeq"/>
        </authorList>
    </citation>
    <scope>IDENTIFICATION</scope>
    <source>
        <strain evidence="28 29">Aabys</strain>
        <tissue evidence="34">Whole body</tissue>
    </source>
</reference>
<sequence length="1325" mass="144002">MANTLSVMTNVLRNVVSKQRIRYKEKGFNLDLAYVCDNIIAMGYPAEKYESMYRNRLEDVQKFLEENHRDHYKIYNLCLERSYDISKFHGRVSVYPFEDHNPPTIELIQQFCEDVDSWLKADPLNVAAVHCKAGKGRTGTMICCYLLYSGQQRTADDALACYDEKRTKDRKGVTIPSQRRYVQYFSKLIRMGLSYCRRSLQFCEIRFLGANALQSQGSVHCTISVLEDKVKPLAYYVVDFRKQSVLDVKITVSGDIKVELTKNTKKLFHFWFNTFFVTDSVIEGDGNDEKYIYTLNKCEIDDAHKDKEHKCFSEDFKVVLVFYVDGSNAVRDGEKSSSGQSFANHRQSVQSGPANTCLPTIQSNNYSLPQNNSSGSEMNFICDQQSSSSTSVSSSLGGATTDNSNGYESNSKRNTQHRSGVQNFGNIHHSHPYVAMHDENSVSYASPPPQPVATIGAPPGYVVEHERLQAKNQHCIQKNNMHHLQQKHVPSVTATSTPNQRHIQRQNAGTVAGSNADGSGILDIHRGGTDISCPTSANLNASGISSSANYNHSTHNSSKTSSVSSQSSSVVGDNEEDWESGESSAKQLDHITLLLSTSSVTSSPAPKQILPNNNTNTNLSPNDSSRSKQKINVGLQPSSSTSSSSSTSASSSTCTSASQSSISSKSSSQCPYNKCNTSSSSCINRVAGGDDDDDNENVDESKPKFKISDSNIVATQEQEQQLGSAIGATGVSLESGVRDVKKTNTARMPECCDRNSNALTLSTPAQTPSSRPKFMHLLMLPKNNNSHQSTHKPIFKRKSSYKLTKNVSNTTGLNASNDGCRSSTADTTSLESASVTPDTVLGNMGGVATTSKQKLKIKLKKNKLKFSQKFQWFRSYFRSDPVDFCENFVQQTTSIRRNSICSMASRTHKLSTTTPPSITPPPPPLAGANIDGSSSCEQLNDRGPGSVSGSTSNASIATGDHCEDYYSHICDNQLSFSNSPCKSPRSMADIVGSISGSGGGHGGSFGSSFAHSAGSFHQQYFRERQETLPGLSSHSARRNNVVIVAAKPVRTNAIGFNIHTATCDDQQSQAVRQDSPDFNASPASVYNTASCSPPLTDECVADSQKETKNIPFVFPVNVPNKAPENSSGDSPSKESPTKTQTKYSLNLVIVKECPSDECAATAPGNISKTSRRDGEICHDPYSDFSCEQDRNEFTIMHTSNEGDISGPNATSTAIDDLFETKTTATTSASICSNSSSSGFCTSECCTTNSSSSSCNCNPFALGLERHVALAALNTAKQADPKQDIILEVEVEHNDTALTTDPSMPPGNPADEASHIKPESNEHKCD</sequence>
<dbReference type="EnsemblMetazoa" id="MDOA003840-RG">
    <property type="protein sequence ID" value="MDOA003840-PG"/>
    <property type="gene ID" value="MDOA003840"/>
</dbReference>
<dbReference type="FunFam" id="3.90.190.10:FF:000029">
    <property type="entry name" value="Phosphatidylinositol 3,4,5-trisphosphate 3-phosphatase and dual-specificity protein phosphatase PTEN"/>
    <property type="match status" value="1"/>
</dbReference>
<evidence type="ECO:0000256" key="6">
    <source>
        <dbReference type="ARBA" id="ARBA00013081"/>
    </source>
</evidence>
<dbReference type="GO" id="GO:0046856">
    <property type="term" value="P:phosphatidylinositol dephosphorylation"/>
    <property type="evidence" value="ECO:0007669"/>
    <property type="project" value="TreeGrafter"/>
</dbReference>
<dbReference type="InterPro" id="IPR003595">
    <property type="entry name" value="Tyr_Pase_cat"/>
</dbReference>
<evidence type="ECO:0000256" key="20">
    <source>
        <dbReference type="ARBA" id="ARBA00048832"/>
    </source>
</evidence>
<organism evidence="26">
    <name type="scientific">Musca domestica</name>
    <name type="common">House fly</name>
    <dbReference type="NCBI Taxonomy" id="7370"/>
    <lineage>
        <taxon>Eukaryota</taxon>
        <taxon>Metazoa</taxon>
        <taxon>Ecdysozoa</taxon>
        <taxon>Arthropoda</taxon>
        <taxon>Hexapoda</taxon>
        <taxon>Insecta</taxon>
        <taxon>Pterygota</taxon>
        <taxon>Neoptera</taxon>
        <taxon>Endopterygota</taxon>
        <taxon>Diptera</taxon>
        <taxon>Brachycera</taxon>
        <taxon>Muscomorpha</taxon>
        <taxon>Muscoidea</taxon>
        <taxon>Muscidae</taxon>
        <taxon>Musca</taxon>
    </lineage>
</organism>
<dbReference type="Gene3D" id="3.90.190.10">
    <property type="entry name" value="Protein tyrosine phosphatase superfamily"/>
    <property type="match status" value="1"/>
</dbReference>
<comment type="catalytic activity">
    <reaction evidence="16">
        <text>a 1,2-diacyl-sn-glycero-3-phospho-(1D-myo-inositol-3,4,5-trisphosphate) + H2O = a 1,2-diacyl-sn-glycero-3-phospho-(1D-myo-inositol-4,5-bisphosphate) + phosphate</text>
        <dbReference type="Rhea" id="RHEA:25017"/>
        <dbReference type="ChEBI" id="CHEBI:15377"/>
        <dbReference type="ChEBI" id="CHEBI:43474"/>
        <dbReference type="ChEBI" id="CHEBI:57836"/>
        <dbReference type="ChEBI" id="CHEBI:58456"/>
        <dbReference type="EC" id="3.1.3.67"/>
    </reaction>
    <physiologicalReaction direction="left-to-right" evidence="16">
        <dbReference type="Rhea" id="RHEA:25018"/>
    </physiologicalReaction>
</comment>
<evidence type="ECO:0000259" key="24">
    <source>
        <dbReference type="PROSITE" id="PS51181"/>
    </source>
</evidence>
<dbReference type="GO" id="GO:0043491">
    <property type="term" value="P:phosphatidylinositol 3-kinase/protein kinase B signal transduction"/>
    <property type="evidence" value="ECO:0007669"/>
    <property type="project" value="TreeGrafter"/>
</dbReference>
<dbReference type="RefSeq" id="XP_011292487.1">
    <property type="nucleotide sequence ID" value="XM_011294185.2"/>
</dbReference>
<dbReference type="InterPro" id="IPR029023">
    <property type="entry name" value="Tensin_phosphatase"/>
</dbReference>
<feature type="compositionally biased region" description="Low complexity" evidence="22">
    <location>
        <begin position="551"/>
        <end position="570"/>
    </location>
</feature>
<dbReference type="RefSeq" id="XP_005183453.1">
    <property type="nucleotide sequence ID" value="XM_005183396.3"/>
</dbReference>
<comment type="catalytic activity">
    <reaction evidence="17">
        <text>1D-myo-inositol 1,3,4,5,6-pentakisphosphate + H2O = 1D-myo-inositol 1,4,5,6-tetrakisphosphate + phosphate</text>
        <dbReference type="Rhea" id="RHEA:77143"/>
        <dbReference type="ChEBI" id="CHEBI:15377"/>
        <dbReference type="ChEBI" id="CHEBI:43474"/>
        <dbReference type="ChEBI" id="CHEBI:57627"/>
        <dbReference type="ChEBI" id="CHEBI:57733"/>
    </reaction>
    <physiologicalReaction direction="left-to-right" evidence="17">
        <dbReference type="Rhea" id="RHEA:77144"/>
    </physiologicalReaction>
</comment>
<dbReference type="RefSeq" id="XP_005183455.1">
    <property type="nucleotide sequence ID" value="XM_005183398.3"/>
</dbReference>
<dbReference type="OrthoDB" id="16692at2759"/>
<evidence type="ECO:0000256" key="9">
    <source>
        <dbReference type="ARBA" id="ARBA00022912"/>
    </source>
</evidence>
<dbReference type="Pfam" id="PF10409">
    <property type="entry name" value="PTEN_C2"/>
    <property type="match status" value="1"/>
</dbReference>
<keyword evidence="9" id="KW-0904">Protein phosphatase</keyword>
<dbReference type="RefSeq" id="XP_011292484.1">
    <property type="nucleotide sequence ID" value="XM_011294182.2"/>
</dbReference>
<dbReference type="InterPro" id="IPR014020">
    <property type="entry name" value="Tensin_C2-dom"/>
</dbReference>
<accession>A0A1I8MDR5</accession>
<feature type="compositionally biased region" description="Polar residues" evidence="22">
    <location>
        <begin position="396"/>
        <end position="425"/>
    </location>
</feature>
<dbReference type="VEuPathDB" id="VectorBase:MDOMA2_001809"/>
<comment type="catalytic activity">
    <reaction evidence="19">
        <text>O-phospho-L-seryl-[protein] + H2O = L-seryl-[protein] + phosphate</text>
        <dbReference type="Rhea" id="RHEA:20629"/>
        <dbReference type="Rhea" id="RHEA-COMP:9863"/>
        <dbReference type="Rhea" id="RHEA-COMP:11604"/>
        <dbReference type="ChEBI" id="CHEBI:15377"/>
        <dbReference type="ChEBI" id="CHEBI:29999"/>
        <dbReference type="ChEBI" id="CHEBI:43474"/>
        <dbReference type="ChEBI" id="CHEBI:83421"/>
        <dbReference type="EC" id="3.1.3.16"/>
    </reaction>
    <physiologicalReaction direction="left-to-right" evidence="19">
        <dbReference type="Rhea" id="RHEA:20630"/>
    </physiologicalReaction>
</comment>
<evidence type="ECO:0000256" key="12">
    <source>
        <dbReference type="ARBA" id="ARBA00034256"/>
    </source>
</evidence>
<dbReference type="EnsemblMetazoa" id="MDOA003840-RF">
    <property type="protein sequence ID" value="MDOA003840-PF"/>
    <property type="gene ID" value="MDOA003840"/>
</dbReference>
<feature type="compositionally biased region" description="Polar residues" evidence="22">
    <location>
        <begin position="336"/>
        <end position="385"/>
    </location>
</feature>
<feature type="domain" description="Tyrosine specific protein phosphatases" evidence="23">
    <location>
        <begin position="109"/>
        <end position="180"/>
    </location>
</feature>
<comment type="catalytic activity">
    <reaction evidence="12">
        <text>1,2-dihexadecanoyl-sn-glycero-3-phospho-(1D-myo-inositol-3,4,5-trisphosphate) + H2O = 1,2-dihexadecanoyl-sn-glycero-3-phospho-(1D-myo-inositol-4,5-bisphosphate) + phosphate</text>
        <dbReference type="Rhea" id="RHEA:43560"/>
        <dbReference type="ChEBI" id="CHEBI:15377"/>
        <dbReference type="ChEBI" id="CHEBI:43474"/>
        <dbReference type="ChEBI" id="CHEBI:83420"/>
        <dbReference type="ChEBI" id="CHEBI:83423"/>
    </reaction>
    <physiologicalReaction direction="left-to-right" evidence="12">
        <dbReference type="Rhea" id="RHEA:43561"/>
    </physiologicalReaction>
</comment>
<dbReference type="GO" id="GO:0016314">
    <property type="term" value="F:phosphatidylinositol-3,4,5-trisphosphate 3-phosphatase activity"/>
    <property type="evidence" value="ECO:0007669"/>
    <property type="project" value="UniProtKB-EC"/>
</dbReference>
<comment type="catalytic activity">
    <reaction evidence="21">
        <text>O-phospho-L-tyrosyl-[protein] + H2O = L-tyrosyl-[protein] + phosphate</text>
        <dbReference type="Rhea" id="RHEA:10684"/>
        <dbReference type="Rhea" id="RHEA-COMP:10136"/>
        <dbReference type="Rhea" id="RHEA-COMP:20101"/>
        <dbReference type="ChEBI" id="CHEBI:15377"/>
        <dbReference type="ChEBI" id="CHEBI:43474"/>
        <dbReference type="ChEBI" id="CHEBI:46858"/>
        <dbReference type="ChEBI" id="CHEBI:61978"/>
        <dbReference type="EC" id="3.1.3.48"/>
    </reaction>
    <physiologicalReaction direction="left-to-right" evidence="21">
        <dbReference type="Rhea" id="RHEA:10685"/>
    </physiologicalReaction>
</comment>
<evidence type="ECO:0000256" key="22">
    <source>
        <dbReference type="SAM" id="MobiDB-lite"/>
    </source>
</evidence>
<comment type="catalytic activity">
    <reaction evidence="20">
        <text>O-phospho-L-threonyl-[protein] + H2O = L-threonyl-[protein] + phosphate</text>
        <dbReference type="Rhea" id="RHEA:47004"/>
        <dbReference type="Rhea" id="RHEA-COMP:11060"/>
        <dbReference type="Rhea" id="RHEA-COMP:11605"/>
        <dbReference type="ChEBI" id="CHEBI:15377"/>
        <dbReference type="ChEBI" id="CHEBI:30013"/>
        <dbReference type="ChEBI" id="CHEBI:43474"/>
        <dbReference type="ChEBI" id="CHEBI:61977"/>
        <dbReference type="EC" id="3.1.3.16"/>
    </reaction>
    <physiologicalReaction direction="left-to-right" evidence="20">
        <dbReference type="Rhea" id="RHEA:47005"/>
    </physiologicalReaction>
</comment>
<dbReference type="GO" id="GO:0048870">
    <property type="term" value="P:cell motility"/>
    <property type="evidence" value="ECO:0007669"/>
    <property type="project" value="TreeGrafter"/>
</dbReference>
<feature type="compositionally biased region" description="Low complexity" evidence="22">
    <location>
        <begin position="386"/>
        <end position="395"/>
    </location>
</feature>
<feature type="domain" description="Phosphatase tensin-type" evidence="24">
    <location>
        <begin position="21"/>
        <end position="192"/>
    </location>
</feature>
<evidence type="ECO:0000256" key="10">
    <source>
        <dbReference type="ARBA" id="ARBA00023098"/>
    </source>
</evidence>
<evidence type="ECO:0000313" key="28">
    <source>
        <dbReference type="RefSeq" id="XP_005183453.1"/>
    </source>
</evidence>
<feature type="region of interest" description="Disordered" evidence="22">
    <location>
        <begin position="492"/>
        <end position="516"/>
    </location>
</feature>
<feature type="compositionally biased region" description="Acidic residues" evidence="22">
    <location>
        <begin position="689"/>
        <end position="698"/>
    </location>
</feature>
<keyword evidence="8" id="KW-0378">Hydrolase</keyword>
<evidence type="ECO:0000256" key="5">
    <source>
        <dbReference type="ARBA" id="ARBA00013064"/>
    </source>
</evidence>
<feature type="compositionally biased region" description="Low complexity" evidence="22">
    <location>
        <begin position="638"/>
        <end position="668"/>
    </location>
</feature>
<feature type="region of interest" description="Disordered" evidence="22">
    <location>
        <begin position="907"/>
        <end position="953"/>
    </location>
</feature>
<evidence type="ECO:0000256" key="15">
    <source>
        <dbReference type="ARBA" id="ARBA00043734"/>
    </source>
</evidence>
<keyword evidence="10" id="KW-0443">Lipid metabolism</keyword>
<evidence type="ECO:0000259" key="25">
    <source>
        <dbReference type="PROSITE" id="PS51182"/>
    </source>
</evidence>
<feature type="compositionally biased region" description="Basic and acidic residues" evidence="22">
    <location>
        <begin position="1311"/>
        <end position="1325"/>
    </location>
</feature>
<dbReference type="Proteomes" id="UP001652621">
    <property type="component" value="Unplaced"/>
</dbReference>
<dbReference type="SUPFAM" id="SSF49562">
    <property type="entry name" value="C2 domain (Calcium/lipid-binding domain, CaLB)"/>
    <property type="match status" value="1"/>
</dbReference>
<dbReference type="GO" id="GO:0051896">
    <property type="term" value="P:regulation of phosphatidylinositol 3-kinase/protein kinase B signal transduction"/>
    <property type="evidence" value="ECO:0007669"/>
    <property type="project" value="TreeGrafter"/>
</dbReference>
<evidence type="ECO:0000259" key="23">
    <source>
        <dbReference type="PROSITE" id="PS50056"/>
    </source>
</evidence>
<dbReference type="EnsemblMetazoa" id="MDOA003840-RC">
    <property type="protein sequence ID" value="MDOA003840-PC"/>
    <property type="gene ID" value="MDOA003840"/>
</dbReference>
<evidence type="ECO:0000256" key="1">
    <source>
        <dbReference type="ARBA" id="ARBA00004487"/>
    </source>
</evidence>
<dbReference type="InterPro" id="IPR016130">
    <property type="entry name" value="Tyr_Pase_AS"/>
</dbReference>
<evidence type="ECO:0000256" key="13">
    <source>
        <dbReference type="ARBA" id="ARBA00034268"/>
    </source>
</evidence>
<feature type="domain" description="C2 tensin-type" evidence="25">
    <location>
        <begin position="186"/>
        <end position="325"/>
    </location>
</feature>
<evidence type="ECO:0000256" key="17">
    <source>
        <dbReference type="ARBA" id="ARBA00043762"/>
    </source>
</evidence>
<dbReference type="EC" id="3.1.3.16" evidence="6"/>
<comment type="catalytic activity">
    <reaction evidence="13">
        <text>1,2-dioctanoyl-sn-glycero-3-phospho-(1D-myo-inositol-3,4,5-trisphosphate) + H2O = 1,2-dioctanoyl-sn-glycero-3-phospho-(1D-myo-inositol-4,5-bisphosphate) + phosphate</text>
        <dbReference type="Rhea" id="RHEA:43552"/>
        <dbReference type="ChEBI" id="CHEBI:15377"/>
        <dbReference type="ChEBI" id="CHEBI:43474"/>
        <dbReference type="ChEBI" id="CHEBI:83416"/>
        <dbReference type="ChEBI" id="CHEBI:83419"/>
    </reaction>
    <physiologicalReaction direction="left-to-right" evidence="13">
        <dbReference type="Rhea" id="RHEA:43553"/>
    </physiologicalReaction>
</comment>
<dbReference type="GO" id="GO:0005886">
    <property type="term" value="C:plasma membrane"/>
    <property type="evidence" value="ECO:0007669"/>
    <property type="project" value="TreeGrafter"/>
</dbReference>
<dbReference type="PROSITE" id="PS51182">
    <property type="entry name" value="C2_TENSIN"/>
    <property type="match status" value="1"/>
</dbReference>
<dbReference type="InterPro" id="IPR057023">
    <property type="entry name" value="PTP-SAK"/>
</dbReference>
<dbReference type="STRING" id="7370.A0A1I8MDR5"/>
<dbReference type="PANTHER" id="PTHR12305:SF81">
    <property type="entry name" value="PHOSPHATIDYLINOSITOL 3,4,5-TRISPHOSPHATE 3-PHOSPHATASE AND DUAL-SPECIFICITY PROTEIN PHOSPHATASE PTEN"/>
    <property type="match status" value="1"/>
</dbReference>
<dbReference type="PROSITE" id="PS51181">
    <property type="entry name" value="PPASE_TENSIN"/>
    <property type="match status" value="1"/>
</dbReference>
<dbReference type="Pfam" id="PF22784">
    <property type="entry name" value="PTP-SAK"/>
    <property type="match status" value="1"/>
</dbReference>
<evidence type="ECO:0000313" key="29">
    <source>
        <dbReference type="RefSeq" id="XP_005183455.1"/>
    </source>
</evidence>
<dbReference type="InterPro" id="IPR045101">
    <property type="entry name" value="PTP_PTEN"/>
</dbReference>
<feature type="region of interest" description="Disordered" evidence="22">
    <location>
        <begin position="549"/>
        <end position="585"/>
    </location>
</feature>
<dbReference type="eggNOG" id="KOG2283">
    <property type="taxonomic scope" value="Eukaryota"/>
</dbReference>
<evidence type="ECO:0000256" key="7">
    <source>
        <dbReference type="ARBA" id="ARBA00022490"/>
    </source>
</evidence>
<dbReference type="InterPro" id="IPR035892">
    <property type="entry name" value="C2_domain_sf"/>
</dbReference>
<keyword evidence="11" id="KW-0966">Cell projection</keyword>
<dbReference type="Gene3D" id="2.60.40.1110">
    <property type="match status" value="1"/>
</dbReference>
<evidence type="ECO:0000256" key="8">
    <source>
        <dbReference type="ARBA" id="ARBA00022801"/>
    </source>
</evidence>
<dbReference type="GO" id="GO:0008285">
    <property type="term" value="P:negative regulation of cell population proliferation"/>
    <property type="evidence" value="ECO:0007669"/>
    <property type="project" value="TreeGrafter"/>
</dbReference>
<dbReference type="RefSeq" id="XP_058984252.1">
    <property type="nucleotide sequence ID" value="XM_059128269.1"/>
</dbReference>
<evidence type="ECO:0000313" key="34">
    <source>
        <dbReference type="RefSeq" id="XP_058984252.1"/>
    </source>
</evidence>
<evidence type="ECO:0000313" key="32">
    <source>
        <dbReference type="RefSeq" id="XP_011292485.1"/>
    </source>
</evidence>
<dbReference type="VEuPathDB" id="VectorBase:MDOA003840"/>
<comment type="similarity">
    <text evidence="3">Belongs to the PTEN phosphatase protein family.</text>
</comment>
<feature type="region of interest" description="Disordered" evidence="22">
    <location>
        <begin position="599"/>
        <end position="672"/>
    </location>
</feature>
<evidence type="ECO:0000256" key="18">
    <source>
        <dbReference type="ARBA" id="ARBA00044309"/>
    </source>
</evidence>
<keyword evidence="27" id="KW-1185">Reference proteome</keyword>
<dbReference type="CDD" id="cd14509">
    <property type="entry name" value="PTP_PTEN"/>
    <property type="match status" value="1"/>
</dbReference>
<comment type="subcellular location">
    <subcellularLocation>
        <location evidence="1">Cell projection</location>
        <location evidence="1">Neuron projection</location>
    </subcellularLocation>
    <subcellularLocation>
        <location evidence="2">Cytoplasm</location>
    </subcellularLocation>
</comment>
<reference evidence="26" key="1">
    <citation type="journal article" date="2014" name="Genome Biol.">
        <title>Genome of the house fly, Musca domestica L., a global vector of diseases with adaptations to a septic environment.</title>
        <authorList>
            <person name="Scott J.G."/>
            <person name="Warren W.C."/>
            <person name="Beukeboom L.W."/>
            <person name="Bopp D."/>
            <person name="Clark A.G."/>
            <person name="Giers S.D."/>
            <person name="Hediger M."/>
            <person name="Jones A.K."/>
            <person name="Kasai S."/>
            <person name="Leichter C.A."/>
            <person name="Li M."/>
            <person name="Meisel R.P."/>
            <person name="Minx P."/>
            <person name="Murphy T.D."/>
            <person name="Nelson D.R."/>
            <person name="Reid W.R."/>
            <person name="Rinkevich F.D."/>
            <person name="Robertson H.M."/>
            <person name="Sackton T.B."/>
            <person name="Sattelle D.B."/>
            <person name="Thibaud-Nissen F."/>
            <person name="Tomlinson C."/>
            <person name="van de Zande L."/>
            <person name="Walden K.K."/>
            <person name="Wilson R.K."/>
            <person name="Liu N."/>
        </authorList>
    </citation>
    <scope>NUCLEOTIDE SEQUENCE</scope>
    <source>
        <strain evidence="26">Aabys</strain>
    </source>
</reference>
<dbReference type="GO" id="GO:0005829">
    <property type="term" value="C:cytosol"/>
    <property type="evidence" value="ECO:0007669"/>
    <property type="project" value="TreeGrafter"/>
</dbReference>
<dbReference type="PROSITE" id="PS00383">
    <property type="entry name" value="TYR_PHOSPHATASE_1"/>
    <property type="match status" value="1"/>
</dbReference>
<dbReference type="RefSeq" id="XP_011292485.1">
    <property type="nucleotide sequence ID" value="XM_011294183.2"/>
</dbReference>
<keyword evidence="7" id="KW-0963">Cytoplasm</keyword>
<feature type="region of interest" description="Disordered" evidence="22">
    <location>
        <begin position="685"/>
        <end position="709"/>
    </location>
</feature>
<dbReference type="InterPro" id="IPR051281">
    <property type="entry name" value="Dual-spec_lipid-protein_phosph"/>
</dbReference>
<evidence type="ECO:0000256" key="2">
    <source>
        <dbReference type="ARBA" id="ARBA00004496"/>
    </source>
</evidence>
<evidence type="ECO:0000313" key="30">
    <source>
        <dbReference type="RefSeq" id="XP_005183456.1"/>
    </source>
</evidence>
<dbReference type="GO" id="GO:0004725">
    <property type="term" value="F:protein tyrosine phosphatase activity"/>
    <property type="evidence" value="ECO:0007669"/>
    <property type="project" value="UniProtKB-EC"/>
</dbReference>
<evidence type="ECO:0000256" key="19">
    <source>
        <dbReference type="ARBA" id="ARBA00047986"/>
    </source>
</evidence>
<gene>
    <name evidence="26" type="primary">101892103</name>
    <name evidence="28 29 30 31 32 33 34" type="synonym">LOC101892103</name>
</gene>
<dbReference type="KEGG" id="mde:101892103"/>
<evidence type="ECO:0000256" key="3">
    <source>
        <dbReference type="ARBA" id="ARBA00007881"/>
    </source>
</evidence>
<dbReference type="SMART" id="SM01301">
    <property type="entry name" value="PTPlike_phytase"/>
    <property type="match status" value="1"/>
</dbReference>
<dbReference type="EC" id="3.1.3.48" evidence="5"/>
<dbReference type="InterPro" id="IPR000387">
    <property type="entry name" value="Tyr_Pase_dom"/>
</dbReference>
<comment type="catalytic activity">
    <reaction evidence="15">
        <text>1D-myo-inositol 1,3,4,5-tetrakisphosphate + H2O = 1D-myo-inositol 1,4,5-trisphosphate + phosphate</text>
        <dbReference type="Rhea" id="RHEA:77155"/>
        <dbReference type="ChEBI" id="CHEBI:15377"/>
        <dbReference type="ChEBI" id="CHEBI:43474"/>
        <dbReference type="ChEBI" id="CHEBI:57895"/>
        <dbReference type="ChEBI" id="CHEBI:203600"/>
    </reaction>
    <physiologicalReaction direction="left-to-right" evidence="15">
        <dbReference type="Rhea" id="RHEA:77156"/>
    </physiologicalReaction>
</comment>
<feature type="compositionally biased region" description="Low complexity" evidence="22">
    <location>
        <begin position="610"/>
        <end position="624"/>
    </location>
</feature>
<dbReference type="SUPFAM" id="SSF52799">
    <property type="entry name" value="(Phosphotyrosine protein) phosphatases II"/>
    <property type="match status" value="1"/>
</dbReference>
<evidence type="ECO:0000313" key="31">
    <source>
        <dbReference type="RefSeq" id="XP_011292484.1"/>
    </source>
</evidence>
<evidence type="ECO:0000256" key="4">
    <source>
        <dbReference type="ARBA" id="ARBA00013015"/>
    </source>
</evidence>
<evidence type="ECO:0000256" key="14">
    <source>
        <dbReference type="ARBA" id="ARBA00034338"/>
    </source>
</evidence>
<evidence type="ECO:0000256" key="11">
    <source>
        <dbReference type="ARBA" id="ARBA00023273"/>
    </source>
</evidence>
<dbReference type="RefSeq" id="XP_005183456.1">
    <property type="nucleotide sequence ID" value="XM_005183399.3"/>
</dbReference>
<dbReference type="EC" id="3.1.3.67" evidence="4"/>
<dbReference type="SMART" id="SM00404">
    <property type="entry name" value="PTPc_motif"/>
    <property type="match status" value="1"/>
</dbReference>
<dbReference type="SMART" id="SM01326">
    <property type="entry name" value="PTEN_C2"/>
    <property type="match status" value="1"/>
</dbReference>
<dbReference type="EnsemblMetazoa" id="MDOA003840-RH">
    <property type="protein sequence ID" value="MDOA003840-PH"/>
    <property type="gene ID" value="MDOA003840"/>
</dbReference>
<feature type="region of interest" description="Disordered" evidence="22">
    <location>
        <begin position="812"/>
        <end position="837"/>
    </location>
</feature>
<dbReference type="EnsemblMetazoa" id="MDOA003840-RB">
    <property type="protein sequence ID" value="MDOA003840-PB"/>
    <property type="gene ID" value="MDOA003840"/>
</dbReference>
<dbReference type="EnsemblMetazoa" id="MDOA003840-RA">
    <property type="protein sequence ID" value="MDOA003840-PA"/>
    <property type="gene ID" value="MDOA003840"/>
</dbReference>
<dbReference type="GO" id="GO:0005634">
    <property type="term" value="C:nucleus"/>
    <property type="evidence" value="ECO:0007669"/>
    <property type="project" value="TreeGrafter"/>
</dbReference>
<evidence type="ECO:0000313" key="27">
    <source>
        <dbReference type="Proteomes" id="UP001652621"/>
    </source>
</evidence>
<evidence type="ECO:0000256" key="16">
    <source>
        <dbReference type="ARBA" id="ARBA00043760"/>
    </source>
</evidence>
<dbReference type="GO" id="GO:0004722">
    <property type="term" value="F:protein serine/threonine phosphatase activity"/>
    <property type="evidence" value="ECO:0007669"/>
    <property type="project" value="UniProtKB-EC"/>
</dbReference>
<evidence type="ECO:0000313" key="33">
    <source>
        <dbReference type="RefSeq" id="XP_011292487.1"/>
    </source>
</evidence>
<protein>
    <recommendedName>
        <fullName evidence="14">Phosphatidylinositol 3,4,5-trisphosphate 3-phosphatase and dual-specificity protein phosphatase PTEN</fullName>
        <ecNumber evidence="6">3.1.3.16</ecNumber>
        <ecNumber evidence="5">3.1.3.48</ecNumber>
        <ecNumber evidence="4">3.1.3.67</ecNumber>
    </recommendedName>
    <alternativeName>
        <fullName evidence="18">Inositol polyphosphate 3-phosphatase</fullName>
    </alternativeName>
</protein>
<feature type="region of interest" description="Disordered" evidence="22">
    <location>
        <begin position="1291"/>
        <end position="1325"/>
    </location>
</feature>
<name>A0A1I8MDR5_MUSDO</name>
<dbReference type="EnsemblMetazoa" id="MDOA003840-RE">
    <property type="protein sequence ID" value="MDOA003840-PE"/>
    <property type="gene ID" value="MDOA003840"/>
</dbReference>
<reference evidence="26" key="2">
    <citation type="submission" date="2020-05" db="UniProtKB">
        <authorList>
            <consortium name="EnsemblMetazoa"/>
        </authorList>
    </citation>
    <scope>IDENTIFICATION</scope>
    <source>
        <strain evidence="26">Aabys</strain>
    </source>
</reference>
<dbReference type="PROSITE" id="PS50056">
    <property type="entry name" value="TYR_PHOSPHATASE_2"/>
    <property type="match status" value="1"/>
</dbReference>
<dbReference type="InterPro" id="IPR029021">
    <property type="entry name" value="Prot-tyrosine_phosphatase-like"/>
</dbReference>
<feature type="region of interest" description="Disordered" evidence="22">
    <location>
        <begin position="1115"/>
        <end position="1141"/>
    </location>
</feature>
<dbReference type="PANTHER" id="PTHR12305">
    <property type="entry name" value="PHOSPHATASE WITH HOMOLOGY TO TENSIN"/>
    <property type="match status" value="1"/>
</dbReference>